<evidence type="ECO:0000313" key="1">
    <source>
        <dbReference type="EMBL" id="GFY68850.1"/>
    </source>
</evidence>
<proteinExistence type="predicted"/>
<comment type="caution">
    <text evidence="1">The sequence shown here is derived from an EMBL/GenBank/DDBJ whole genome shotgun (WGS) entry which is preliminary data.</text>
</comment>
<dbReference type="EMBL" id="BMAV01017299">
    <property type="protein sequence ID" value="GFY68850.1"/>
    <property type="molecule type" value="Genomic_DNA"/>
</dbReference>
<keyword evidence="2" id="KW-1185">Reference proteome</keyword>
<dbReference type="AlphaFoldDB" id="A0A8X6YDI1"/>
<gene>
    <name evidence="1" type="ORF">TNIN_432201</name>
</gene>
<dbReference type="Proteomes" id="UP000886998">
    <property type="component" value="Unassembled WGS sequence"/>
</dbReference>
<reference evidence="1" key="1">
    <citation type="submission" date="2020-08" db="EMBL/GenBank/DDBJ databases">
        <title>Multicomponent nature underlies the extraordinary mechanical properties of spider dragline silk.</title>
        <authorList>
            <person name="Kono N."/>
            <person name="Nakamura H."/>
            <person name="Mori M."/>
            <person name="Yoshida Y."/>
            <person name="Ohtoshi R."/>
            <person name="Malay A.D."/>
            <person name="Moran D.A.P."/>
            <person name="Tomita M."/>
            <person name="Numata K."/>
            <person name="Arakawa K."/>
        </authorList>
    </citation>
    <scope>NUCLEOTIDE SEQUENCE</scope>
</reference>
<evidence type="ECO:0000313" key="2">
    <source>
        <dbReference type="Proteomes" id="UP000886998"/>
    </source>
</evidence>
<protein>
    <submittedName>
        <fullName evidence="1">Uncharacterized protein</fullName>
    </submittedName>
</protein>
<organism evidence="1 2">
    <name type="scientific">Trichonephila inaurata madagascariensis</name>
    <dbReference type="NCBI Taxonomy" id="2747483"/>
    <lineage>
        <taxon>Eukaryota</taxon>
        <taxon>Metazoa</taxon>
        <taxon>Ecdysozoa</taxon>
        <taxon>Arthropoda</taxon>
        <taxon>Chelicerata</taxon>
        <taxon>Arachnida</taxon>
        <taxon>Araneae</taxon>
        <taxon>Araneomorphae</taxon>
        <taxon>Entelegynae</taxon>
        <taxon>Araneoidea</taxon>
        <taxon>Nephilidae</taxon>
        <taxon>Trichonephila</taxon>
        <taxon>Trichonephila inaurata</taxon>
    </lineage>
</organism>
<accession>A0A8X6YDI1</accession>
<name>A0A8X6YDI1_9ARAC</name>
<sequence length="121" mass="13833">MTVYLRVLNHQILFEYDLRFCRYVSLHDGVGKILDYQPLTIPTGFHKQSLRYRPSTKLTDLSNSLSISSSPLPKVTESLSSIPKLSISLAQLKSIPLHCEPNVPKYHHSTHRTFPEETIVD</sequence>